<dbReference type="Pfam" id="PF00497">
    <property type="entry name" value="SBP_bac_3"/>
    <property type="match status" value="1"/>
</dbReference>
<evidence type="ECO:0000256" key="1">
    <source>
        <dbReference type="ARBA" id="ARBA00010333"/>
    </source>
</evidence>
<proteinExistence type="inferred from homology"/>
<accession>A0A1G9HL58</accession>
<dbReference type="PANTHER" id="PTHR35936:SF25">
    <property type="entry name" value="ABC TRANSPORTER SUBSTRATE-BINDING PROTEIN"/>
    <property type="match status" value="1"/>
</dbReference>
<dbReference type="SUPFAM" id="SSF53850">
    <property type="entry name" value="Periplasmic binding protein-like II"/>
    <property type="match status" value="1"/>
</dbReference>
<dbReference type="STRING" id="137658.SAMN05216186_11575"/>
<gene>
    <name evidence="5" type="ORF">SAMN05216186_11575</name>
</gene>
<evidence type="ECO:0000256" key="2">
    <source>
        <dbReference type="ARBA" id="ARBA00022729"/>
    </source>
</evidence>
<dbReference type="OrthoDB" id="5296159at2"/>
<evidence type="ECO:0000256" key="3">
    <source>
        <dbReference type="SAM" id="SignalP"/>
    </source>
</evidence>
<dbReference type="Proteomes" id="UP000198706">
    <property type="component" value="Unassembled WGS sequence"/>
</dbReference>
<dbReference type="EMBL" id="FNFD01000015">
    <property type="protein sequence ID" value="SDL13687.1"/>
    <property type="molecule type" value="Genomic_DNA"/>
</dbReference>
<dbReference type="InterPro" id="IPR001638">
    <property type="entry name" value="Solute-binding_3/MltF_N"/>
</dbReference>
<dbReference type="Gene3D" id="3.40.190.10">
    <property type="entry name" value="Periplasmic binding protein-like II"/>
    <property type="match status" value="2"/>
</dbReference>
<dbReference type="PANTHER" id="PTHR35936">
    <property type="entry name" value="MEMBRANE-BOUND LYTIC MUREIN TRANSGLYCOSYLASE F"/>
    <property type="match status" value="1"/>
</dbReference>
<dbReference type="SMART" id="SM00062">
    <property type="entry name" value="PBPb"/>
    <property type="match status" value="1"/>
</dbReference>
<dbReference type="RefSeq" id="WP_084336389.1">
    <property type="nucleotide sequence ID" value="NZ_CBKZNZ010000005.1"/>
</dbReference>
<evidence type="ECO:0000259" key="4">
    <source>
        <dbReference type="SMART" id="SM00062"/>
    </source>
</evidence>
<sequence>MRLLVLLFSLLLGSLAAAEEIYLTNGEWPPYTGEKLPHYGVASRIVTEAFAIEGVKVHWEFYPWARAMRLAKSGQRPGTAAWLNSPEREQAFFISDPLIMSGYVLFHRKDDPFNWQTIDDLRDLRIGAVIGYDYGVPFEQAERDKRLQVKRVNTDEQAFRLLLAGRIDILPVDRLVGLALLQHFDRADRERLTYHRLPLRKDNLHLLLSRQIEGNEELMERFNRGLAELERSGKLERYRLEAQQLPGSAP</sequence>
<evidence type="ECO:0000313" key="5">
    <source>
        <dbReference type="EMBL" id="SDL13687.1"/>
    </source>
</evidence>
<reference evidence="5 6" key="1">
    <citation type="submission" date="2016-10" db="EMBL/GenBank/DDBJ databases">
        <authorList>
            <person name="de Groot N.N."/>
        </authorList>
    </citation>
    <scope>NUCLEOTIDE SEQUENCE [LARGE SCALE GENOMIC DNA]</scope>
    <source>
        <strain evidence="5 6">JCM 21544</strain>
    </source>
</reference>
<feature type="signal peptide" evidence="3">
    <location>
        <begin position="1"/>
        <end position="18"/>
    </location>
</feature>
<name>A0A1G9HL58_9PSED</name>
<protein>
    <submittedName>
        <fullName evidence="5">Polar amino acid transport system substrate-binding protein</fullName>
    </submittedName>
</protein>
<comment type="similarity">
    <text evidence="1">Belongs to the bacterial solute-binding protein 3 family.</text>
</comment>
<keyword evidence="2 3" id="KW-0732">Signal</keyword>
<dbReference type="AlphaFoldDB" id="A0A1G9HL58"/>
<feature type="domain" description="Solute-binding protein family 3/N-terminal" evidence="4">
    <location>
        <begin position="42"/>
        <end position="242"/>
    </location>
</feature>
<feature type="chain" id="PRO_5011695900" evidence="3">
    <location>
        <begin position="19"/>
        <end position="250"/>
    </location>
</feature>
<keyword evidence="6" id="KW-1185">Reference proteome</keyword>
<organism evidence="5 6">
    <name type="scientific">Pseudomonas indica</name>
    <dbReference type="NCBI Taxonomy" id="137658"/>
    <lineage>
        <taxon>Bacteria</taxon>
        <taxon>Pseudomonadati</taxon>
        <taxon>Pseudomonadota</taxon>
        <taxon>Gammaproteobacteria</taxon>
        <taxon>Pseudomonadales</taxon>
        <taxon>Pseudomonadaceae</taxon>
        <taxon>Pseudomonas</taxon>
    </lineage>
</organism>
<evidence type="ECO:0000313" key="6">
    <source>
        <dbReference type="Proteomes" id="UP000198706"/>
    </source>
</evidence>